<comment type="similarity">
    <text evidence="4">Belongs to the serine esterase family.</text>
</comment>
<dbReference type="Gene3D" id="3.40.50.1820">
    <property type="entry name" value="alpha/beta hydrolase"/>
    <property type="match status" value="1"/>
</dbReference>
<dbReference type="PANTHER" id="PTHR10272:SF0">
    <property type="entry name" value="PLATELET-ACTIVATING FACTOR ACETYLHYDROLASE"/>
    <property type="match status" value="1"/>
</dbReference>
<feature type="active site" description="Charge relay system" evidence="5">
    <location>
        <position position="313"/>
    </location>
</feature>
<keyword evidence="3 4" id="KW-0443">Lipid metabolism</keyword>
<evidence type="ECO:0000256" key="5">
    <source>
        <dbReference type="PIRSR" id="PIRSR018169-1"/>
    </source>
</evidence>
<name>A0A316YXC5_9BASI</name>
<evidence type="ECO:0000256" key="1">
    <source>
        <dbReference type="ARBA" id="ARBA00022801"/>
    </source>
</evidence>
<dbReference type="GO" id="GO:0016042">
    <property type="term" value="P:lipid catabolic process"/>
    <property type="evidence" value="ECO:0007669"/>
    <property type="project" value="UniProtKB-KW"/>
</dbReference>
<keyword evidence="1 4" id="KW-0378">Hydrolase</keyword>
<dbReference type="Proteomes" id="UP000245768">
    <property type="component" value="Unassembled WGS sequence"/>
</dbReference>
<keyword evidence="2 4" id="KW-0442">Lipid degradation</keyword>
<dbReference type="STRING" id="215250.A0A316YXC5"/>
<dbReference type="OrthoDB" id="2363873at2759"/>
<evidence type="ECO:0000256" key="6">
    <source>
        <dbReference type="SAM" id="MobiDB-lite"/>
    </source>
</evidence>
<evidence type="ECO:0000313" key="7">
    <source>
        <dbReference type="EMBL" id="PWN92455.1"/>
    </source>
</evidence>
<evidence type="ECO:0000256" key="3">
    <source>
        <dbReference type="ARBA" id="ARBA00023098"/>
    </source>
</evidence>
<evidence type="ECO:0000256" key="2">
    <source>
        <dbReference type="ARBA" id="ARBA00022963"/>
    </source>
</evidence>
<evidence type="ECO:0000256" key="4">
    <source>
        <dbReference type="PIRNR" id="PIRNR018169"/>
    </source>
</evidence>
<dbReference type="PIRSF" id="PIRSF018169">
    <property type="entry name" value="PAF_acetylhydrolase"/>
    <property type="match status" value="1"/>
</dbReference>
<dbReference type="RefSeq" id="XP_025379653.1">
    <property type="nucleotide sequence ID" value="XM_025521405.1"/>
</dbReference>
<dbReference type="SUPFAM" id="SSF53474">
    <property type="entry name" value="alpha/beta-Hydrolases"/>
    <property type="match status" value="1"/>
</dbReference>
<dbReference type="Pfam" id="PF03403">
    <property type="entry name" value="PAF-AH_p_II"/>
    <property type="match status" value="1"/>
</dbReference>
<gene>
    <name evidence="7" type="ORF">FA10DRAFT_266215</name>
</gene>
<accession>A0A316YXC5</accession>
<feature type="active site" description="Charge relay system" evidence="5">
    <location>
        <position position="374"/>
    </location>
</feature>
<dbReference type="GO" id="GO:0003847">
    <property type="term" value="F:1-alkyl-2-acetylglycerophosphocholine esterase activity"/>
    <property type="evidence" value="ECO:0007669"/>
    <property type="project" value="UniProtKB-UniRule"/>
</dbReference>
<dbReference type="InterPro" id="IPR029058">
    <property type="entry name" value="AB_hydrolase_fold"/>
</dbReference>
<dbReference type="AlphaFoldDB" id="A0A316YXC5"/>
<protein>
    <recommendedName>
        <fullName evidence="4">Putative phospholipase</fullName>
        <ecNumber evidence="4">3.1.1.47</ecNumber>
    </recommendedName>
</protein>
<organism evidence="7 8">
    <name type="scientific">Acaromyces ingoldii</name>
    <dbReference type="NCBI Taxonomy" id="215250"/>
    <lineage>
        <taxon>Eukaryota</taxon>
        <taxon>Fungi</taxon>
        <taxon>Dikarya</taxon>
        <taxon>Basidiomycota</taxon>
        <taxon>Ustilaginomycotina</taxon>
        <taxon>Exobasidiomycetes</taxon>
        <taxon>Exobasidiales</taxon>
        <taxon>Cryptobasidiaceae</taxon>
        <taxon>Acaromyces</taxon>
    </lineage>
</organism>
<feature type="region of interest" description="Disordered" evidence="6">
    <location>
        <begin position="425"/>
        <end position="454"/>
    </location>
</feature>
<dbReference type="GeneID" id="37043321"/>
<dbReference type="FunCoup" id="A0A316YXC5">
    <property type="interactions" value="11"/>
</dbReference>
<dbReference type="InParanoid" id="A0A316YXC5"/>
<reference evidence="7" key="1">
    <citation type="journal article" date="2018" name="Mol. Biol. Evol.">
        <title>Broad Genomic Sampling Reveals a Smut Pathogenic Ancestry of the Fungal Clade Ustilaginomycotina.</title>
        <authorList>
            <person name="Kijpornyongpan T."/>
            <person name="Mondo S.J."/>
            <person name="Barry K."/>
            <person name="Sandor L."/>
            <person name="Lee J."/>
            <person name="Lipzen A."/>
            <person name="Pangilinan J."/>
            <person name="LaButti K."/>
            <person name="Hainaut M."/>
            <person name="Henrissat B."/>
            <person name="Grigoriev I.V."/>
            <person name="Spatafora J.W."/>
            <person name="Aime M.C."/>
        </authorList>
    </citation>
    <scope>NUCLEOTIDE SEQUENCE [LARGE SCALE GENOMIC DNA]</scope>
    <source>
        <strain evidence="7">MCA 4198</strain>
    </source>
</reference>
<keyword evidence="8" id="KW-1185">Reference proteome</keyword>
<comment type="catalytic activity">
    <reaction evidence="4">
        <text>a 1-O-alkyl-2-acetyl-sn-glycero-3-phosphocholine + H2O = a 1-O-alkyl-sn-glycero-3-phosphocholine + acetate + H(+)</text>
        <dbReference type="Rhea" id="RHEA:17777"/>
        <dbReference type="ChEBI" id="CHEBI:15377"/>
        <dbReference type="ChEBI" id="CHEBI:15378"/>
        <dbReference type="ChEBI" id="CHEBI:30089"/>
        <dbReference type="ChEBI" id="CHEBI:30909"/>
        <dbReference type="ChEBI" id="CHEBI:36707"/>
        <dbReference type="EC" id="3.1.1.47"/>
    </reaction>
</comment>
<evidence type="ECO:0000313" key="8">
    <source>
        <dbReference type="Proteomes" id="UP000245768"/>
    </source>
</evidence>
<feature type="active site" description="Nucleophile" evidence="5">
    <location>
        <position position="289"/>
    </location>
</feature>
<proteinExistence type="inferred from homology"/>
<dbReference type="EC" id="3.1.1.47" evidence="4"/>
<feature type="compositionally biased region" description="Basic and acidic residues" evidence="6">
    <location>
        <begin position="425"/>
        <end position="436"/>
    </location>
</feature>
<sequence>MSLTAPDGPYEVSTVELEIPARSPRVFEQGKFLLGGKDAFRFETVLLTIFYPTSLREAGQRTRSRSGTSWLPQPKLRSVEGLIKYGKIPKIFTLPAALVLPFMSRLPYVANGPLASQAPTLTTAKAGDENDAPTSAKPSTLFPVGVFSHGLAGSKTTYSNYLASLASQGMVIAAVEHRDGSGPATTIHYPAKEGSKAKEEALIYFKHAELDMDKETGKPMSDEDEMRTVQLKLRQAEVLEALHVLEKIDSGEGDDLVRASTVRGGQEGAKLSEWKGKLDLASTWMLGHSFGGATAIEMIRTDESPFRHALVLDPWLEPIAKAGETTPLRRPLFCINSEHFTVWRAHFKQVRELVSEAKAQTGNGWLLTMTKTKHTDFSDFPFLMPRLFKTQTDPHRFHTLLSEASTKQFSGTFSLDALSLPVREEAEGEVQARDMGEPGQVVHHPLLDGQDAHL</sequence>
<dbReference type="InterPro" id="IPR016715">
    <property type="entry name" value="PAF_acetylhydro_eukaryote"/>
</dbReference>
<dbReference type="EMBL" id="KZ819635">
    <property type="protein sequence ID" value="PWN92455.1"/>
    <property type="molecule type" value="Genomic_DNA"/>
</dbReference>
<dbReference type="PANTHER" id="PTHR10272">
    <property type="entry name" value="PLATELET-ACTIVATING FACTOR ACETYLHYDROLASE"/>
    <property type="match status" value="1"/>
</dbReference>